<dbReference type="RefSeq" id="XP_001596233.1">
    <property type="nucleotide sequence ID" value="XM_001596183.1"/>
</dbReference>
<dbReference type="GeneID" id="5492529"/>
<organism evidence="1 2">
    <name type="scientific">Sclerotinia sclerotiorum (strain ATCC 18683 / 1980 / Ss-1)</name>
    <name type="common">White mold</name>
    <name type="synonym">Whetzelinia sclerotiorum</name>
    <dbReference type="NCBI Taxonomy" id="665079"/>
    <lineage>
        <taxon>Eukaryota</taxon>
        <taxon>Fungi</taxon>
        <taxon>Dikarya</taxon>
        <taxon>Ascomycota</taxon>
        <taxon>Pezizomycotina</taxon>
        <taxon>Leotiomycetes</taxon>
        <taxon>Helotiales</taxon>
        <taxon>Sclerotiniaceae</taxon>
        <taxon>Sclerotinia</taxon>
    </lineage>
</organism>
<sequence length="80" mass="9428">MSLSKFNGGSKSSQSPPRRVLHFIYVKEFFHLHLTRKRKMSKFEQRFVLWLEGKNKITKLCTCKYKLLLAMEGGFASCKR</sequence>
<dbReference type="Proteomes" id="UP000001312">
    <property type="component" value="Unassembled WGS sequence"/>
</dbReference>
<name>A7EAW7_SCLS1</name>
<dbReference type="HOGENOM" id="CLU_2591233_0_0_1"/>
<dbReference type="EMBL" id="CH476623">
    <property type="protein sequence ID" value="EDN99595.1"/>
    <property type="molecule type" value="Genomic_DNA"/>
</dbReference>
<proteinExistence type="predicted"/>
<protein>
    <submittedName>
        <fullName evidence="1">Uncharacterized protein</fullName>
    </submittedName>
</protein>
<keyword evidence="2" id="KW-1185">Reference proteome</keyword>
<dbReference type="AlphaFoldDB" id="A7EAW7"/>
<reference evidence="2" key="1">
    <citation type="journal article" date="2011" name="PLoS Genet.">
        <title>Genomic analysis of the necrotrophic fungal pathogens Sclerotinia sclerotiorum and Botrytis cinerea.</title>
        <authorList>
            <person name="Amselem J."/>
            <person name="Cuomo C.A."/>
            <person name="van Kan J.A."/>
            <person name="Viaud M."/>
            <person name="Benito E.P."/>
            <person name="Couloux A."/>
            <person name="Coutinho P.M."/>
            <person name="de Vries R.P."/>
            <person name="Dyer P.S."/>
            <person name="Fillinger S."/>
            <person name="Fournier E."/>
            <person name="Gout L."/>
            <person name="Hahn M."/>
            <person name="Kohn L."/>
            <person name="Lapalu N."/>
            <person name="Plummer K.M."/>
            <person name="Pradier J.M."/>
            <person name="Quevillon E."/>
            <person name="Sharon A."/>
            <person name="Simon A."/>
            <person name="ten Have A."/>
            <person name="Tudzynski B."/>
            <person name="Tudzynski P."/>
            <person name="Wincker P."/>
            <person name="Andrew M."/>
            <person name="Anthouard V."/>
            <person name="Beever R.E."/>
            <person name="Beffa R."/>
            <person name="Benoit I."/>
            <person name="Bouzid O."/>
            <person name="Brault B."/>
            <person name="Chen Z."/>
            <person name="Choquer M."/>
            <person name="Collemare J."/>
            <person name="Cotton P."/>
            <person name="Danchin E.G."/>
            <person name="Da Silva C."/>
            <person name="Gautier A."/>
            <person name="Giraud C."/>
            <person name="Giraud T."/>
            <person name="Gonzalez C."/>
            <person name="Grossetete S."/>
            <person name="Guldener U."/>
            <person name="Henrissat B."/>
            <person name="Howlett B.J."/>
            <person name="Kodira C."/>
            <person name="Kretschmer M."/>
            <person name="Lappartient A."/>
            <person name="Leroch M."/>
            <person name="Levis C."/>
            <person name="Mauceli E."/>
            <person name="Neuveglise C."/>
            <person name="Oeser B."/>
            <person name="Pearson M."/>
            <person name="Poulain J."/>
            <person name="Poussereau N."/>
            <person name="Quesneville H."/>
            <person name="Rascle C."/>
            <person name="Schumacher J."/>
            <person name="Segurens B."/>
            <person name="Sexton A."/>
            <person name="Silva E."/>
            <person name="Sirven C."/>
            <person name="Soanes D.M."/>
            <person name="Talbot N.J."/>
            <person name="Templeton M."/>
            <person name="Yandava C."/>
            <person name="Yarden O."/>
            <person name="Zeng Q."/>
            <person name="Rollins J.A."/>
            <person name="Lebrun M.H."/>
            <person name="Dickman M."/>
        </authorList>
    </citation>
    <scope>NUCLEOTIDE SEQUENCE [LARGE SCALE GENOMIC DNA]</scope>
    <source>
        <strain evidence="2">ATCC 18683 / 1980 / Ss-1</strain>
    </source>
</reference>
<accession>A7EAW7</accession>
<evidence type="ECO:0000313" key="2">
    <source>
        <dbReference type="Proteomes" id="UP000001312"/>
    </source>
</evidence>
<gene>
    <name evidence="1" type="ORF">SS1G_02451</name>
</gene>
<dbReference type="InParanoid" id="A7EAW7"/>
<evidence type="ECO:0000313" key="1">
    <source>
        <dbReference type="EMBL" id="EDN99595.1"/>
    </source>
</evidence>
<dbReference type="KEGG" id="ssl:SS1G_02451"/>